<dbReference type="InterPro" id="IPR058532">
    <property type="entry name" value="YjbR/MT2646/Rv2570-like"/>
</dbReference>
<comment type="caution">
    <text evidence="1">The sequence shown here is derived from an EMBL/GenBank/DDBJ whole genome shotgun (WGS) entry which is preliminary data.</text>
</comment>
<dbReference type="Proteomes" id="UP000627292">
    <property type="component" value="Unassembled WGS sequence"/>
</dbReference>
<dbReference type="Gene3D" id="3.90.1150.30">
    <property type="match status" value="1"/>
</dbReference>
<dbReference type="PANTHER" id="PTHR35145:SF1">
    <property type="entry name" value="CYTOPLASMIC PROTEIN"/>
    <property type="match status" value="1"/>
</dbReference>
<proteinExistence type="predicted"/>
<organism evidence="1 2">
    <name type="scientific">Filimonas zeae</name>
    <dbReference type="NCBI Taxonomy" id="1737353"/>
    <lineage>
        <taxon>Bacteria</taxon>
        <taxon>Pseudomonadati</taxon>
        <taxon>Bacteroidota</taxon>
        <taxon>Chitinophagia</taxon>
        <taxon>Chitinophagales</taxon>
        <taxon>Chitinophagaceae</taxon>
        <taxon>Filimonas</taxon>
    </lineage>
</organism>
<sequence>MNSFIYFTGLKTLYMDIEQLRDYCLKLKNVTEEFPFGDETLVFKVKGKIFLLCGMDNDPLQFNVKCDPDRAEELREQYPAVIPGYHMNKKHWNTVIVDGSLSNAMLRELIDHSYALVYKSLPKKLREE</sequence>
<dbReference type="Pfam" id="PF04237">
    <property type="entry name" value="YjbR"/>
    <property type="match status" value="1"/>
</dbReference>
<reference evidence="1" key="2">
    <citation type="submission" date="2020-09" db="EMBL/GenBank/DDBJ databases">
        <authorList>
            <person name="Sun Q."/>
            <person name="Zhou Y."/>
        </authorList>
    </citation>
    <scope>NUCLEOTIDE SEQUENCE</scope>
    <source>
        <strain evidence="1">CGMCC 1.15290</strain>
    </source>
</reference>
<dbReference type="PANTHER" id="PTHR35145">
    <property type="entry name" value="CYTOPLASMIC PROTEIN-RELATED"/>
    <property type="match status" value="1"/>
</dbReference>
<evidence type="ECO:0000313" key="1">
    <source>
        <dbReference type="EMBL" id="GGH77542.1"/>
    </source>
</evidence>
<evidence type="ECO:0008006" key="3">
    <source>
        <dbReference type="Google" id="ProtNLM"/>
    </source>
</evidence>
<reference evidence="1" key="1">
    <citation type="journal article" date="2014" name="Int. J. Syst. Evol. Microbiol.">
        <title>Complete genome sequence of Corynebacterium casei LMG S-19264T (=DSM 44701T), isolated from a smear-ripened cheese.</title>
        <authorList>
            <consortium name="US DOE Joint Genome Institute (JGI-PGF)"/>
            <person name="Walter F."/>
            <person name="Albersmeier A."/>
            <person name="Kalinowski J."/>
            <person name="Ruckert C."/>
        </authorList>
    </citation>
    <scope>NUCLEOTIDE SEQUENCE</scope>
    <source>
        <strain evidence="1">CGMCC 1.15290</strain>
    </source>
</reference>
<name>A0A917J1Y7_9BACT</name>
<dbReference type="InterPro" id="IPR038056">
    <property type="entry name" value="YjbR-like_sf"/>
</dbReference>
<dbReference type="AlphaFoldDB" id="A0A917J1Y7"/>
<dbReference type="SUPFAM" id="SSF142906">
    <property type="entry name" value="YjbR-like"/>
    <property type="match status" value="1"/>
</dbReference>
<gene>
    <name evidence="1" type="ORF">GCM10011379_44050</name>
</gene>
<dbReference type="InterPro" id="IPR007351">
    <property type="entry name" value="YjbR"/>
</dbReference>
<protein>
    <recommendedName>
        <fullName evidence="3">DNA-binding protein (MmcQ/YjbR family)</fullName>
    </recommendedName>
</protein>
<evidence type="ECO:0000313" key="2">
    <source>
        <dbReference type="Proteomes" id="UP000627292"/>
    </source>
</evidence>
<dbReference type="EMBL" id="BMIB01000004">
    <property type="protein sequence ID" value="GGH77542.1"/>
    <property type="molecule type" value="Genomic_DNA"/>
</dbReference>
<keyword evidence="2" id="KW-1185">Reference proteome</keyword>
<accession>A0A917J1Y7</accession>